<sequence length="469" mass="54274">MSKQCTKPKRKKDEAWFKDKYVITNNAAYQADDLDAYDSDCDEINSTKIALMANLSHYGSDNLAEVHNLDNVTNNVINQAVQAMPIFEQSNIMNQSETKITSDSNIISYSQYVNESQYTTVQNSNFHAQQDALILSVIEQFKTQVVKCIKTNQDNKSVNETLTAELERYKDQTVHMLTKPQFFYDHITRQALGFQNPCYLKKAQQLEPKLYDGCVIQKPNAIVICDSKETLMLEDKSHSKMLQKQKDPMMSKKKVNIKPNSENSEEPNLSTRPTIVEVPKELPKVSMANSSLKKLKFYLASFDVVVKERTTTTAITEGTWGFEHTKACFRDEIISFVKALKDLFNSFDQFLIDELTEVQNVFNQMEQVVKQHHVETNRFQDKMKEFLNENERLLEQAINKDIVNIVVTANVNYPYESVNECKRCVTLETELQKDFIKKECYDKLLKQHITLEKHCISLEVDTQLEHEIF</sequence>
<dbReference type="AlphaFoldDB" id="A0A699KJX5"/>
<dbReference type="EMBL" id="BKCJ010520012">
    <property type="protein sequence ID" value="GFA94815.1"/>
    <property type="molecule type" value="Genomic_DNA"/>
</dbReference>
<evidence type="ECO:0000313" key="2">
    <source>
        <dbReference type="EMBL" id="GFA94815.1"/>
    </source>
</evidence>
<organism evidence="2">
    <name type="scientific">Tanacetum cinerariifolium</name>
    <name type="common">Dalmatian daisy</name>
    <name type="synonym">Chrysanthemum cinerariifolium</name>
    <dbReference type="NCBI Taxonomy" id="118510"/>
    <lineage>
        <taxon>Eukaryota</taxon>
        <taxon>Viridiplantae</taxon>
        <taxon>Streptophyta</taxon>
        <taxon>Embryophyta</taxon>
        <taxon>Tracheophyta</taxon>
        <taxon>Spermatophyta</taxon>
        <taxon>Magnoliopsida</taxon>
        <taxon>eudicotyledons</taxon>
        <taxon>Gunneridae</taxon>
        <taxon>Pentapetalae</taxon>
        <taxon>asterids</taxon>
        <taxon>campanulids</taxon>
        <taxon>Asterales</taxon>
        <taxon>Asteraceae</taxon>
        <taxon>Asteroideae</taxon>
        <taxon>Anthemideae</taxon>
        <taxon>Anthemidinae</taxon>
        <taxon>Tanacetum</taxon>
    </lineage>
</organism>
<protein>
    <recommendedName>
        <fullName evidence="3">Integrase, catalytic region, zinc finger, CCHC-type, peptidase aspartic, catalytic</fullName>
    </recommendedName>
</protein>
<feature type="compositionally biased region" description="Basic and acidic residues" evidence="1">
    <location>
        <begin position="241"/>
        <end position="250"/>
    </location>
</feature>
<accession>A0A699KJX5</accession>
<evidence type="ECO:0008006" key="3">
    <source>
        <dbReference type="Google" id="ProtNLM"/>
    </source>
</evidence>
<proteinExistence type="predicted"/>
<feature type="region of interest" description="Disordered" evidence="1">
    <location>
        <begin position="241"/>
        <end position="271"/>
    </location>
</feature>
<name>A0A699KJX5_TANCI</name>
<reference evidence="2" key="1">
    <citation type="journal article" date="2019" name="Sci. Rep.">
        <title>Draft genome of Tanacetum cinerariifolium, the natural source of mosquito coil.</title>
        <authorList>
            <person name="Yamashiro T."/>
            <person name="Shiraishi A."/>
            <person name="Satake H."/>
            <person name="Nakayama K."/>
        </authorList>
    </citation>
    <scope>NUCLEOTIDE SEQUENCE</scope>
</reference>
<comment type="caution">
    <text evidence="2">The sequence shown here is derived from an EMBL/GenBank/DDBJ whole genome shotgun (WGS) entry which is preliminary data.</text>
</comment>
<feature type="compositionally biased region" description="Polar residues" evidence="1">
    <location>
        <begin position="258"/>
        <end position="271"/>
    </location>
</feature>
<evidence type="ECO:0000256" key="1">
    <source>
        <dbReference type="SAM" id="MobiDB-lite"/>
    </source>
</evidence>
<gene>
    <name evidence="2" type="ORF">Tci_666787</name>
</gene>